<evidence type="ECO:0000259" key="6">
    <source>
        <dbReference type="PROSITE" id="PS50850"/>
    </source>
</evidence>
<evidence type="ECO:0000313" key="7">
    <source>
        <dbReference type="EMBL" id="KZZ88486.1"/>
    </source>
</evidence>
<feature type="transmembrane region" description="Helical" evidence="5">
    <location>
        <begin position="258"/>
        <end position="283"/>
    </location>
</feature>
<dbReference type="PROSITE" id="PS50850">
    <property type="entry name" value="MFS"/>
    <property type="match status" value="1"/>
</dbReference>
<evidence type="ECO:0000256" key="5">
    <source>
        <dbReference type="SAM" id="Phobius"/>
    </source>
</evidence>
<comment type="subcellular location">
    <subcellularLocation>
        <location evidence="1">Membrane</location>
        <topology evidence="1">Multi-pass membrane protein</topology>
    </subcellularLocation>
</comment>
<name>A0A167W7B4_9HYPO</name>
<feature type="transmembrane region" description="Helical" evidence="5">
    <location>
        <begin position="102"/>
        <end position="122"/>
    </location>
</feature>
<feature type="transmembrane region" description="Helical" evidence="5">
    <location>
        <begin position="161"/>
        <end position="183"/>
    </location>
</feature>
<proteinExistence type="predicted"/>
<evidence type="ECO:0000256" key="3">
    <source>
        <dbReference type="ARBA" id="ARBA00022989"/>
    </source>
</evidence>
<feature type="transmembrane region" description="Helical" evidence="5">
    <location>
        <begin position="338"/>
        <end position="357"/>
    </location>
</feature>
<comment type="caution">
    <text evidence="7">The sequence shown here is derived from an EMBL/GenBank/DDBJ whole genome shotgun (WGS) entry which is preliminary data.</text>
</comment>
<dbReference type="InterPro" id="IPR011701">
    <property type="entry name" value="MFS"/>
</dbReference>
<feature type="transmembrane region" description="Helical" evidence="5">
    <location>
        <begin position="295"/>
        <end position="317"/>
    </location>
</feature>
<accession>A0A167W7B4</accession>
<feature type="transmembrane region" description="Helical" evidence="5">
    <location>
        <begin position="426"/>
        <end position="450"/>
    </location>
</feature>
<evidence type="ECO:0000256" key="1">
    <source>
        <dbReference type="ARBA" id="ARBA00004141"/>
    </source>
</evidence>
<keyword evidence="4 5" id="KW-0472">Membrane</keyword>
<dbReference type="OrthoDB" id="6770063at2759"/>
<reference evidence="7 8" key="1">
    <citation type="journal article" date="2016" name="Genome Biol. Evol.">
        <title>Divergent and convergent evolution of fungal pathogenicity.</title>
        <authorList>
            <person name="Shang Y."/>
            <person name="Xiao G."/>
            <person name="Zheng P."/>
            <person name="Cen K."/>
            <person name="Zhan S."/>
            <person name="Wang C."/>
        </authorList>
    </citation>
    <scope>NUCLEOTIDE SEQUENCE [LARGE SCALE GENOMIC DNA]</scope>
    <source>
        <strain evidence="7 8">RCEF 2490</strain>
    </source>
</reference>
<dbReference type="SUPFAM" id="SSF103473">
    <property type="entry name" value="MFS general substrate transporter"/>
    <property type="match status" value="1"/>
</dbReference>
<dbReference type="GO" id="GO:0022857">
    <property type="term" value="F:transmembrane transporter activity"/>
    <property type="evidence" value="ECO:0007669"/>
    <property type="project" value="InterPro"/>
</dbReference>
<sequence length="471" mass="50064">MAPRTADERTALLATPGCDLDNPLNWPRRVKWRIVAVLFFASFTVTANCMAVMPVARHIVNDLADAPATTSSTPVLLVTIWELGEAAGPLLIGPLSEVAGRYAIVNAAGALFALSTLLAALARSVPQLIAARALTGMAVASNVLNPAIVGDLFPPEERGAAMSLIMFAPLLGGTVGPALAGFLAETCGWRALLFCCVLLAAAAELAFLFAFRETYHLVIARRRVVLQGQDPKKTARPRRHGLGVSVLRPAVVLLRSGVVAALALFGSVVFALIYVLAVSMPVVLEDVYRLSPRHIGFAFLANALGAMFSVLFCKLALDRVYVRLRDANHGLGLPEHRLPMCIIGALTLPPALALYGWCAHFRLPLALFIAAVICMRFSILLVLIPLMAYVVDACAIYSASALTGVIVLRCLSGAFVPLAMAPAVDALGYGWAFTTLALVCLALALVPLAVQRYGQTWRRSSPFTSDGATDP</sequence>
<keyword evidence="3 5" id="KW-1133">Transmembrane helix</keyword>
<feature type="transmembrane region" description="Helical" evidence="5">
    <location>
        <begin position="34"/>
        <end position="55"/>
    </location>
</feature>
<evidence type="ECO:0000256" key="4">
    <source>
        <dbReference type="ARBA" id="ARBA00023136"/>
    </source>
</evidence>
<dbReference type="Pfam" id="PF07690">
    <property type="entry name" value="MFS_1"/>
    <property type="match status" value="1"/>
</dbReference>
<gene>
    <name evidence="7" type="ORF">AAL_08044</name>
</gene>
<dbReference type="STRING" id="1081109.A0A167W7B4"/>
<keyword evidence="2 5" id="KW-0812">Transmembrane</keyword>
<evidence type="ECO:0000256" key="2">
    <source>
        <dbReference type="ARBA" id="ARBA00022692"/>
    </source>
</evidence>
<dbReference type="Gene3D" id="1.20.1250.20">
    <property type="entry name" value="MFS general substrate transporter like domains"/>
    <property type="match status" value="1"/>
</dbReference>
<keyword evidence="8" id="KW-1185">Reference proteome</keyword>
<dbReference type="AlphaFoldDB" id="A0A167W7B4"/>
<dbReference type="Proteomes" id="UP000078544">
    <property type="component" value="Unassembled WGS sequence"/>
</dbReference>
<feature type="transmembrane region" description="Helical" evidence="5">
    <location>
        <begin position="396"/>
        <end position="420"/>
    </location>
</feature>
<organism evidence="7 8">
    <name type="scientific">Moelleriella libera RCEF 2490</name>
    <dbReference type="NCBI Taxonomy" id="1081109"/>
    <lineage>
        <taxon>Eukaryota</taxon>
        <taxon>Fungi</taxon>
        <taxon>Dikarya</taxon>
        <taxon>Ascomycota</taxon>
        <taxon>Pezizomycotina</taxon>
        <taxon>Sordariomycetes</taxon>
        <taxon>Hypocreomycetidae</taxon>
        <taxon>Hypocreales</taxon>
        <taxon>Clavicipitaceae</taxon>
        <taxon>Moelleriella</taxon>
    </lineage>
</organism>
<dbReference type="InterPro" id="IPR036259">
    <property type="entry name" value="MFS_trans_sf"/>
</dbReference>
<dbReference type="PANTHER" id="PTHR23502">
    <property type="entry name" value="MAJOR FACILITATOR SUPERFAMILY"/>
    <property type="match status" value="1"/>
</dbReference>
<feature type="domain" description="Major facilitator superfamily (MFS) profile" evidence="6">
    <location>
        <begin position="34"/>
        <end position="455"/>
    </location>
</feature>
<evidence type="ECO:0000313" key="8">
    <source>
        <dbReference type="Proteomes" id="UP000078544"/>
    </source>
</evidence>
<dbReference type="GO" id="GO:0016020">
    <property type="term" value="C:membrane"/>
    <property type="evidence" value="ECO:0007669"/>
    <property type="project" value="UniProtKB-SubCell"/>
</dbReference>
<feature type="transmembrane region" description="Helical" evidence="5">
    <location>
        <begin position="189"/>
        <end position="211"/>
    </location>
</feature>
<protein>
    <submittedName>
        <fullName evidence="7">MFS multidrug transporter</fullName>
    </submittedName>
</protein>
<dbReference type="PANTHER" id="PTHR23502:SF163">
    <property type="entry name" value="MAJOR FACILITATOR SUPERFAMILY (MFS) PROFILE DOMAIN-CONTAINING PROTEIN"/>
    <property type="match status" value="1"/>
</dbReference>
<dbReference type="InterPro" id="IPR020846">
    <property type="entry name" value="MFS_dom"/>
</dbReference>
<feature type="transmembrane region" description="Helical" evidence="5">
    <location>
        <begin position="363"/>
        <end position="384"/>
    </location>
</feature>
<dbReference type="EMBL" id="AZGY01000029">
    <property type="protein sequence ID" value="KZZ88486.1"/>
    <property type="molecule type" value="Genomic_DNA"/>
</dbReference>